<evidence type="ECO:0000313" key="2">
    <source>
        <dbReference type="Proteomes" id="UP000435112"/>
    </source>
</evidence>
<gene>
    <name evidence="1" type="ORF">PR002_g19587</name>
</gene>
<dbReference type="EMBL" id="QXFU01001786">
    <property type="protein sequence ID" value="KAE8995541.1"/>
    <property type="molecule type" value="Genomic_DNA"/>
</dbReference>
<comment type="caution">
    <text evidence="1">The sequence shown here is derived from an EMBL/GenBank/DDBJ whole genome shotgun (WGS) entry which is preliminary data.</text>
</comment>
<evidence type="ECO:0000313" key="1">
    <source>
        <dbReference type="EMBL" id="KAE8995541.1"/>
    </source>
</evidence>
<protein>
    <submittedName>
        <fullName evidence="1">Uncharacterized protein</fullName>
    </submittedName>
</protein>
<accession>A0A6A3JLG3</accession>
<dbReference type="OrthoDB" id="137786at2759"/>
<sequence length="102" mass="11130">MDCHLLDGVVVRHSADHQETLGNRRCTSRGKGTQLSVVGRRRCRRMSRGGMVPGMIAVLHHSLAVTMHGNHPVVGGIADPSTRLATLISNSMVLRIQVNLDR</sequence>
<name>A0A6A3JLG3_9STRA</name>
<reference evidence="1 2" key="1">
    <citation type="submission" date="2018-09" db="EMBL/GenBank/DDBJ databases">
        <title>Genomic investigation of the strawberry pathogen Phytophthora fragariae indicates pathogenicity is determined by transcriptional variation in three key races.</title>
        <authorList>
            <person name="Adams T.M."/>
            <person name="Armitage A.D."/>
            <person name="Sobczyk M.K."/>
            <person name="Bates H.J."/>
            <person name="Dunwell J.M."/>
            <person name="Nellist C.F."/>
            <person name="Harrison R.J."/>
        </authorList>
    </citation>
    <scope>NUCLEOTIDE SEQUENCE [LARGE SCALE GENOMIC DNA]</scope>
    <source>
        <strain evidence="1 2">SCRP324</strain>
    </source>
</reference>
<organism evidence="1 2">
    <name type="scientific">Phytophthora rubi</name>
    <dbReference type="NCBI Taxonomy" id="129364"/>
    <lineage>
        <taxon>Eukaryota</taxon>
        <taxon>Sar</taxon>
        <taxon>Stramenopiles</taxon>
        <taxon>Oomycota</taxon>
        <taxon>Peronosporomycetes</taxon>
        <taxon>Peronosporales</taxon>
        <taxon>Peronosporaceae</taxon>
        <taxon>Phytophthora</taxon>
    </lineage>
</organism>
<dbReference type="AlphaFoldDB" id="A0A6A3JLG3"/>
<proteinExistence type="predicted"/>
<dbReference type="Proteomes" id="UP000435112">
    <property type="component" value="Unassembled WGS sequence"/>
</dbReference>